<dbReference type="EMBL" id="LXHC01000008">
    <property type="protein sequence ID" value="OAU97289.1"/>
    <property type="molecule type" value="Genomic_DNA"/>
</dbReference>
<name>A0A198ULX2_MORCA</name>
<dbReference type="AlphaFoldDB" id="A0A198ULX2"/>
<gene>
    <name evidence="2" type="ORF">AO384_0671</name>
</gene>
<evidence type="ECO:0000313" key="2">
    <source>
        <dbReference type="EMBL" id="OAU97289.1"/>
    </source>
</evidence>
<keyword evidence="1" id="KW-0812">Transmembrane</keyword>
<keyword evidence="1" id="KW-0472">Membrane</keyword>
<comment type="caution">
    <text evidence="2">The sequence shown here is derived from an EMBL/GenBank/DDBJ whole genome shotgun (WGS) entry which is preliminary data.</text>
</comment>
<accession>A0A198ULX2</accession>
<protein>
    <submittedName>
        <fullName evidence="2">Uncharacterized protein</fullName>
    </submittedName>
</protein>
<dbReference type="PATRIC" id="fig|480.237.peg.96"/>
<proteinExistence type="predicted"/>
<keyword evidence="3" id="KW-1185">Reference proteome</keyword>
<dbReference type="Proteomes" id="UP000078228">
    <property type="component" value="Unassembled WGS sequence"/>
</dbReference>
<keyword evidence="1" id="KW-1133">Transmembrane helix</keyword>
<evidence type="ECO:0000256" key="1">
    <source>
        <dbReference type="SAM" id="Phobius"/>
    </source>
</evidence>
<organism evidence="2 3">
    <name type="scientific">Moraxella catarrhalis</name>
    <name type="common">Branhamella catarrhalis</name>
    <dbReference type="NCBI Taxonomy" id="480"/>
    <lineage>
        <taxon>Bacteria</taxon>
        <taxon>Pseudomonadati</taxon>
        <taxon>Pseudomonadota</taxon>
        <taxon>Gammaproteobacteria</taxon>
        <taxon>Moraxellales</taxon>
        <taxon>Moraxellaceae</taxon>
        <taxon>Moraxella</taxon>
    </lineage>
</organism>
<sequence>MSLKSGHLHGFLKFAYRRLFIFSVKNLAHYIIKLINTMMKH</sequence>
<evidence type="ECO:0000313" key="3">
    <source>
        <dbReference type="Proteomes" id="UP000078228"/>
    </source>
</evidence>
<feature type="transmembrane region" description="Helical" evidence="1">
    <location>
        <begin position="15"/>
        <end position="32"/>
    </location>
</feature>
<reference evidence="2 3" key="1">
    <citation type="journal article" date="2016" name="Genome Biol. Evol.">
        <title>Comparative Genomic Analyses of the Moraxella catarrhalis Serosensitive and Seroresistant Lineages Demonstrate Their Independent Evolution.</title>
        <authorList>
            <person name="Earl J.P."/>
            <person name="de Vries S.P."/>
            <person name="Ahmed A."/>
            <person name="Powell E."/>
            <person name="Schultz M.P."/>
            <person name="Hermans P.W."/>
            <person name="Hill D.J."/>
            <person name="Zhou Z."/>
            <person name="Constantinidou C.I."/>
            <person name="Hu F.Z."/>
            <person name="Bootsma H.J."/>
            <person name="Ehrlich G.D."/>
        </authorList>
    </citation>
    <scope>NUCLEOTIDE SEQUENCE [LARGE SCALE GENOMIC DNA]</scope>
    <source>
        <strain evidence="2 3">Z7542</strain>
    </source>
</reference>